<dbReference type="InParanoid" id="A0A3N4MGN1"/>
<feature type="domain" description="Aminoacyl-tRNA synthetase class Ia" evidence="11">
    <location>
        <begin position="62"/>
        <end position="129"/>
    </location>
</feature>
<evidence type="ECO:0000256" key="9">
    <source>
        <dbReference type="ARBA" id="ARBA00047469"/>
    </source>
</evidence>
<evidence type="ECO:0000256" key="10">
    <source>
        <dbReference type="SAM" id="MobiDB-lite"/>
    </source>
</evidence>
<feature type="region of interest" description="Disordered" evidence="10">
    <location>
        <begin position="1082"/>
        <end position="1123"/>
    </location>
</feature>
<dbReference type="FunFam" id="1.10.730.10:FF:000020">
    <property type="entry name" value="Leucine--tRNA ligase cytoplasmic"/>
    <property type="match status" value="1"/>
</dbReference>
<evidence type="ECO:0000259" key="11">
    <source>
        <dbReference type="Pfam" id="PF00133"/>
    </source>
</evidence>
<dbReference type="InterPro" id="IPR009008">
    <property type="entry name" value="Val/Leu/Ile-tRNA-synth_edit"/>
</dbReference>
<dbReference type="EMBL" id="ML121530">
    <property type="protein sequence ID" value="RPB27975.1"/>
    <property type="molecule type" value="Genomic_DNA"/>
</dbReference>
<keyword evidence="14" id="KW-1185">Reference proteome</keyword>
<dbReference type="Pfam" id="PF08264">
    <property type="entry name" value="Anticodon_1"/>
    <property type="match status" value="1"/>
</dbReference>
<feature type="domain" description="Aminoacyl-tRNA synthetase class Ia" evidence="11">
    <location>
        <begin position="213"/>
        <end position="785"/>
    </location>
</feature>
<accession>A0A3N4MGN1</accession>
<dbReference type="AlphaFoldDB" id="A0A3N4MGN1"/>
<evidence type="ECO:0000259" key="12">
    <source>
        <dbReference type="Pfam" id="PF08264"/>
    </source>
</evidence>
<keyword evidence="6" id="KW-0648">Protein biosynthesis</keyword>
<evidence type="ECO:0000313" key="14">
    <source>
        <dbReference type="Proteomes" id="UP000267821"/>
    </source>
</evidence>
<dbReference type="SUPFAM" id="SSF50677">
    <property type="entry name" value="ValRS/IleRS/LeuRS editing domain"/>
    <property type="match status" value="1"/>
</dbReference>
<dbReference type="CDD" id="cd07959">
    <property type="entry name" value="Anticodon_Ia_Leu_AEc"/>
    <property type="match status" value="1"/>
</dbReference>
<dbReference type="Gene3D" id="3.90.740.10">
    <property type="entry name" value="Valyl/Leucyl/Isoleucyl-tRNA synthetase, editing domain"/>
    <property type="match status" value="1"/>
</dbReference>
<keyword evidence="7 13" id="KW-0030">Aminoacyl-tRNA synthetase</keyword>
<dbReference type="NCBIfam" id="TIGR00395">
    <property type="entry name" value="leuS_arch"/>
    <property type="match status" value="1"/>
</dbReference>
<dbReference type="SUPFAM" id="SSF52374">
    <property type="entry name" value="Nucleotidylyl transferase"/>
    <property type="match status" value="1"/>
</dbReference>
<dbReference type="GO" id="GO:0002161">
    <property type="term" value="F:aminoacyl-tRNA deacylase activity"/>
    <property type="evidence" value="ECO:0007669"/>
    <property type="project" value="InterPro"/>
</dbReference>
<comment type="catalytic activity">
    <reaction evidence="9">
        <text>tRNA(Leu) + L-leucine + ATP = L-leucyl-tRNA(Leu) + AMP + diphosphate</text>
        <dbReference type="Rhea" id="RHEA:11688"/>
        <dbReference type="Rhea" id="RHEA-COMP:9613"/>
        <dbReference type="Rhea" id="RHEA-COMP:9622"/>
        <dbReference type="ChEBI" id="CHEBI:30616"/>
        <dbReference type="ChEBI" id="CHEBI:33019"/>
        <dbReference type="ChEBI" id="CHEBI:57427"/>
        <dbReference type="ChEBI" id="CHEBI:78442"/>
        <dbReference type="ChEBI" id="CHEBI:78494"/>
        <dbReference type="ChEBI" id="CHEBI:456215"/>
        <dbReference type="EC" id="6.1.1.4"/>
    </reaction>
</comment>
<dbReference type="InterPro" id="IPR002300">
    <property type="entry name" value="aa-tRNA-synth_Ia"/>
</dbReference>
<reference evidence="13 14" key="1">
    <citation type="journal article" date="2018" name="Nat. Ecol. Evol.">
        <title>Pezizomycetes genomes reveal the molecular basis of ectomycorrhizal truffle lifestyle.</title>
        <authorList>
            <person name="Murat C."/>
            <person name="Payen T."/>
            <person name="Noel B."/>
            <person name="Kuo A."/>
            <person name="Morin E."/>
            <person name="Chen J."/>
            <person name="Kohler A."/>
            <person name="Krizsan K."/>
            <person name="Balestrini R."/>
            <person name="Da Silva C."/>
            <person name="Montanini B."/>
            <person name="Hainaut M."/>
            <person name="Levati E."/>
            <person name="Barry K.W."/>
            <person name="Belfiori B."/>
            <person name="Cichocki N."/>
            <person name="Clum A."/>
            <person name="Dockter R.B."/>
            <person name="Fauchery L."/>
            <person name="Guy J."/>
            <person name="Iotti M."/>
            <person name="Le Tacon F."/>
            <person name="Lindquist E.A."/>
            <person name="Lipzen A."/>
            <person name="Malagnac F."/>
            <person name="Mello A."/>
            <person name="Molinier V."/>
            <person name="Miyauchi S."/>
            <person name="Poulain J."/>
            <person name="Riccioni C."/>
            <person name="Rubini A."/>
            <person name="Sitrit Y."/>
            <person name="Splivallo R."/>
            <person name="Traeger S."/>
            <person name="Wang M."/>
            <person name="Zifcakova L."/>
            <person name="Wipf D."/>
            <person name="Zambonelli A."/>
            <person name="Paolocci F."/>
            <person name="Nowrousian M."/>
            <person name="Ottonello S."/>
            <person name="Baldrian P."/>
            <person name="Spatafora J.W."/>
            <person name="Henrissat B."/>
            <person name="Nagy L.G."/>
            <person name="Aury J.M."/>
            <person name="Wincker P."/>
            <person name="Grigoriev I.V."/>
            <person name="Bonfante P."/>
            <person name="Martin F.M."/>
        </authorList>
    </citation>
    <scope>NUCLEOTIDE SEQUENCE [LARGE SCALE GENOMIC DNA]</scope>
    <source>
        <strain evidence="13 14">ATCC MYA-4762</strain>
    </source>
</reference>
<dbReference type="GO" id="GO:0004823">
    <property type="term" value="F:leucine-tRNA ligase activity"/>
    <property type="evidence" value="ECO:0007669"/>
    <property type="project" value="UniProtKB-EC"/>
</dbReference>
<dbReference type="OrthoDB" id="10249672at2759"/>
<dbReference type="GO" id="GO:0005524">
    <property type="term" value="F:ATP binding"/>
    <property type="evidence" value="ECO:0007669"/>
    <property type="project" value="UniProtKB-KW"/>
</dbReference>
<evidence type="ECO:0000313" key="13">
    <source>
        <dbReference type="EMBL" id="RPB27975.1"/>
    </source>
</evidence>
<dbReference type="InterPro" id="IPR014729">
    <property type="entry name" value="Rossmann-like_a/b/a_fold"/>
</dbReference>
<dbReference type="NCBIfam" id="NF008957">
    <property type="entry name" value="PRK12300.1"/>
    <property type="match status" value="1"/>
</dbReference>
<evidence type="ECO:0000256" key="2">
    <source>
        <dbReference type="ARBA" id="ARBA00013164"/>
    </source>
</evidence>
<dbReference type="Gene3D" id="3.40.50.620">
    <property type="entry name" value="HUPs"/>
    <property type="match status" value="1"/>
</dbReference>
<evidence type="ECO:0000256" key="1">
    <source>
        <dbReference type="ARBA" id="ARBA00005594"/>
    </source>
</evidence>
<evidence type="ECO:0000256" key="8">
    <source>
        <dbReference type="ARBA" id="ARBA00030520"/>
    </source>
</evidence>
<keyword evidence="4" id="KW-0547">Nucleotide-binding</keyword>
<dbReference type="PANTHER" id="PTHR45794:SF1">
    <property type="entry name" value="LEUCINE--TRNA LIGASE, CYTOPLASMIC"/>
    <property type="match status" value="1"/>
</dbReference>
<dbReference type="FunFam" id="3.90.740.10:FF:000001">
    <property type="entry name" value="Leucine--tRNA ligase, cytoplasmic"/>
    <property type="match status" value="1"/>
</dbReference>
<keyword evidence="3" id="KW-0436">Ligase</keyword>
<dbReference type="InterPro" id="IPR009080">
    <property type="entry name" value="tRNAsynth_Ia_anticodon-bd"/>
</dbReference>
<dbReference type="Proteomes" id="UP000267821">
    <property type="component" value="Unassembled WGS sequence"/>
</dbReference>
<organism evidence="13 14">
    <name type="scientific">Terfezia boudieri ATCC MYA-4762</name>
    <dbReference type="NCBI Taxonomy" id="1051890"/>
    <lineage>
        <taxon>Eukaryota</taxon>
        <taxon>Fungi</taxon>
        <taxon>Dikarya</taxon>
        <taxon>Ascomycota</taxon>
        <taxon>Pezizomycotina</taxon>
        <taxon>Pezizomycetes</taxon>
        <taxon>Pezizales</taxon>
        <taxon>Pezizaceae</taxon>
        <taxon>Terfezia</taxon>
    </lineage>
</organism>
<protein>
    <recommendedName>
        <fullName evidence="2">leucine--tRNA ligase</fullName>
        <ecNumber evidence="2">6.1.1.4</ecNumber>
    </recommendedName>
    <alternativeName>
        <fullName evidence="8">Leucyl-tRNA synthetase</fullName>
    </alternativeName>
</protein>
<dbReference type="Pfam" id="PF00133">
    <property type="entry name" value="tRNA-synt_1"/>
    <property type="match status" value="2"/>
</dbReference>
<feature type="compositionally biased region" description="Basic and acidic residues" evidence="10">
    <location>
        <begin position="1082"/>
        <end position="1094"/>
    </location>
</feature>
<name>A0A3N4MGN1_9PEZI</name>
<sequence length="1123" mass="127254">MVSVEALDPANASKNTLKLENTEKRDTLIAIERKYQKYWSDNGLFEIDAPTLEENPTTDPEELRKKHPKFFATMAYPYMNGTLHAGHSFTLSKVEFQTGFARMEGRRALFPLGFHCTGMPIKACADKLVREIEMFGKNFEGYKEEEVEEEEPIPIAAAGKNDPTKFAAKKGKAVAKAVRLKYQFQIMKALGLPQEEVHKFADPLHWLEFFPPLCKQHCTNFGLRIDWRRSFITTDANPYYDAFVRWQMNRLKELGKIKFGERYTIYSPRDGQPCMDHDRSDGEGVGPQEYTGIKLKVLEFAEEAKAAVEGKIPADANVYMVAATLRPETMYGQTCCFVGPRIQYGVFRVSEKEYFIITERAARNMAFQGVFENRGEYPSVATLNGQSLIGTKVHAPLSVYTEGIRVLPMETVLATKGTGVVTSVPSDSPDDYATVTELAKKADYYKIKKEWVDLPIVPIIRTPSYGDKTAEFLVKQLKINSPKDTKQLAEAKELAYKEGFYLGTMIIGDFKDEEVQAAKPKVRGQLIKKGEAIAYSEPEGQVMSRSGDPCIVALCDQWYLDYGEAEWRKATEGHVADTLNTFYPETKHGFEATLAWLNQWACARSYGLGSKLPWDPQFLVESLSDSTIYMAYYTIAHYLHSSIDGKEIGPAGVKAEQMIDEVWDYIFCRRELSPDVIKASGIPKETLQKFRREFEYFYPLDCRVSGKDLIQNHLTFFLYCHVALFPPQYWPRGVRANGHLMLNGEKMSKSTGNFLTLDETVKKFGADASRIALADAGDGIEDANLEESVANAAILRLYNLKEWCEEVVKMGNEGQLREGPKDSFWDRVFENEMNDLVLKTRVQYERTMFKLALKEGFYEFQAARDSYREACTAANIGMHKELVFRFIEWQALMITPIAPHWAEYIWQELLGKKISIQCALYPEPTAPISVPLTGALDYVRTISTKITSTEAAQLKKVGKGKAISYDPKKPKRLSIYVALSYPTWQDKYIELVRRHFDAFTVTINEAELKPVIVKMGEMKKAMPFVQNLKQRLVFQKEDPKTVFDRKLVFDEVKTLGEVLAVLKRSTGCKEVEVIVVEEGGRKGKRVPDEGRGNWEDGLVMEGLSGPSESATPGNPGFAFENVE</sequence>
<evidence type="ECO:0000256" key="7">
    <source>
        <dbReference type="ARBA" id="ARBA00023146"/>
    </source>
</evidence>
<dbReference type="Gene3D" id="1.10.730.10">
    <property type="entry name" value="Isoleucyl-tRNA Synthetase, Domain 1"/>
    <property type="match status" value="1"/>
</dbReference>
<evidence type="ECO:0000256" key="4">
    <source>
        <dbReference type="ARBA" id="ARBA00022741"/>
    </source>
</evidence>
<feature type="domain" description="Methionyl/Valyl/Leucyl/Isoleucyl-tRNA synthetase anticodon-binding" evidence="12">
    <location>
        <begin position="826"/>
        <end position="947"/>
    </location>
</feature>
<dbReference type="SUPFAM" id="SSF47323">
    <property type="entry name" value="Anticodon-binding domain of a subclass of class I aminoacyl-tRNA synthetases"/>
    <property type="match status" value="1"/>
</dbReference>
<evidence type="ECO:0000256" key="3">
    <source>
        <dbReference type="ARBA" id="ARBA00022598"/>
    </source>
</evidence>
<keyword evidence="5" id="KW-0067">ATP-binding</keyword>
<dbReference type="InterPro" id="IPR004493">
    <property type="entry name" value="Leu-tRNA-synth_Ia_arc/euk"/>
</dbReference>
<gene>
    <name evidence="13" type="ORF">L211DRAFT_833987</name>
</gene>
<dbReference type="STRING" id="1051890.A0A3N4MGN1"/>
<dbReference type="EC" id="6.1.1.4" evidence="2"/>
<dbReference type="InterPro" id="IPR013155">
    <property type="entry name" value="M/V/L/I-tRNA-synth_anticd-bd"/>
</dbReference>
<comment type="similarity">
    <text evidence="1">Belongs to the class-I aminoacyl-tRNA synthetase family.</text>
</comment>
<proteinExistence type="inferred from homology"/>
<evidence type="ECO:0000256" key="6">
    <source>
        <dbReference type="ARBA" id="ARBA00022917"/>
    </source>
</evidence>
<dbReference type="FunCoup" id="A0A3N4MGN1">
    <property type="interactions" value="1199"/>
</dbReference>
<dbReference type="GO" id="GO:0006429">
    <property type="term" value="P:leucyl-tRNA aminoacylation"/>
    <property type="evidence" value="ECO:0007669"/>
    <property type="project" value="InterPro"/>
</dbReference>
<evidence type="ECO:0000256" key="5">
    <source>
        <dbReference type="ARBA" id="ARBA00022840"/>
    </source>
</evidence>
<dbReference type="PANTHER" id="PTHR45794">
    <property type="entry name" value="LEUCYL-TRNA SYNTHETASE"/>
    <property type="match status" value="1"/>
</dbReference>